<accession>A8ILN9</accession>
<protein>
    <submittedName>
        <fullName evidence="1">Uncharacterized protein</fullName>
    </submittedName>
</protein>
<dbReference type="OrthoDB" id="554559at2759"/>
<evidence type="ECO:0000313" key="2">
    <source>
        <dbReference type="Proteomes" id="UP000006906"/>
    </source>
</evidence>
<gene>
    <name evidence="1" type="ORF">CHLRE_12g490450v5</name>
</gene>
<sequence>MKALARSSARAHSTCKVKQTNRLLTIQPRVASIVRFAENGDLQSIVEAAVQQRFQLHFNAQLRQEDAWYKAELQRKLRPFQLEFILNTGNELGKYAQPERLAKLALKLNMSPDGVQQMFAGIAATRNTSTHAGSLQALRQRVTDAQKMIDELAATDPTLFVTDVNLSFARDVLALYDTIERDFLLSA</sequence>
<dbReference type="AlphaFoldDB" id="A8ILN9"/>
<dbReference type="GeneID" id="5716702"/>
<dbReference type="PaxDb" id="3055-EDP05384"/>
<evidence type="ECO:0000313" key="1">
    <source>
        <dbReference type="EMBL" id="PNW74610.1"/>
    </source>
</evidence>
<dbReference type="HOGENOM" id="CLU_1449638_0_0_1"/>
<name>A8ILN9_CHLRE</name>
<dbReference type="KEGG" id="cre:CHLRE_12g490450v5"/>
<dbReference type="InParanoid" id="A8ILN9"/>
<dbReference type="Gramene" id="PNW74610">
    <property type="protein sequence ID" value="PNW74610"/>
    <property type="gene ID" value="CHLRE_12g490450v5"/>
</dbReference>
<proteinExistence type="predicted"/>
<dbReference type="Proteomes" id="UP000006906">
    <property type="component" value="Chromosome 12"/>
</dbReference>
<dbReference type="RefSeq" id="XP_042918026.1">
    <property type="nucleotide sequence ID" value="XM_043067909.1"/>
</dbReference>
<organism evidence="1 2">
    <name type="scientific">Chlamydomonas reinhardtii</name>
    <name type="common">Chlamydomonas smithii</name>
    <dbReference type="NCBI Taxonomy" id="3055"/>
    <lineage>
        <taxon>Eukaryota</taxon>
        <taxon>Viridiplantae</taxon>
        <taxon>Chlorophyta</taxon>
        <taxon>core chlorophytes</taxon>
        <taxon>Chlorophyceae</taxon>
        <taxon>CS clade</taxon>
        <taxon>Chlamydomonadales</taxon>
        <taxon>Chlamydomonadaceae</taxon>
        <taxon>Chlamydomonas</taxon>
    </lineage>
</organism>
<reference evidence="1 2" key="1">
    <citation type="journal article" date="2007" name="Science">
        <title>The Chlamydomonas genome reveals the evolution of key animal and plant functions.</title>
        <authorList>
            <person name="Merchant S.S."/>
            <person name="Prochnik S.E."/>
            <person name="Vallon O."/>
            <person name="Harris E.H."/>
            <person name="Karpowicz S.J."/>
            <person name="Witman G.B."/>
            <person name="Terry A."/>
            <person name="Salamov A."/>
            <person name="Fritz-Laylin L.K."/>
            <person name="Marechal-Drouard L."/>
            <person name="Marshall W.F."/>
            <person name="Qu L.H."/>
            <person name="Nelson D.R."/>
            <person name="Sanderfoot A.A."/>
            <person name="Spalding M.H."/>
            <person name="Kapitonov V.V."/>
            <person name="Ren Q."/>
            <person name="Ferris P."/>
            <person name="Lindquist E."/>
            <person name="Shapiro H."/>
            <person name="Lucas S.M."/>
            <person name="Grimwood J."/>
            <person name="Schmutz J."/>
            <person name="Cardol P."/>
            <person name="Cerutti H."/>
            <person name="Chanfreau G."/>
            <person name="Chen C.L."/>
            <person name="Cognat V."/>
            <person name="Croft M.T."/>
            <person name="Dent R."/>
            <person name="Dutcher S."/>
            <person name="Fernandez E."/>
            <person name="Fukuzawa H."/>
            <person name="Gonzalez-Ballester D."/>
            <person name="Gonzalez-Halphen D."/>
            <person name="Hallmann A."/>
            <person name="Hanikenne M."/>
            <person name="Hippler M."/>
            <person name="Inwood W."/>
            <person name="Jabbari K."/>
            <person name="Kalanon M."/>
            <person name="Kuras R."/>
            <person name="Lefebvre P.A."/>
            <person name="Lemaire S.D."/>
            <person name="Lobanov A.V."/>
            <person name="Lohr M."/>
            <person name="Manuell A."/>
            <person name="Meier I."/>
            <person name="Mets L."/>
            <person name="Mittag M."/>
            <person name="Mittelmeier T."/>
            <person name="Moroney J.V."/>
            <person name="Moseley J."/>
            <person name="Napoli C."/>
            <person name="Nedelcu A.M."/>
            <person name="Niyogi K."/>
            <person name="Novoselov S.V."/>
            <person name="Paulsen I.T."/>
            <person name="Pazour G."/>
            <person name="Purton S."/>
            <person name="Ral J.P."/>
            <person name="Riano-Pachon D.M."/>
            <person name="Riekhof W."/>
            <person name="Rymarquis L."/>
            <person name="Schroda M."/>
            <person name="Stern D."/>
            <person name="Umen J."/>
            <person name="Willows R."/>
            <person name="Wilson N."/>
            <person name="Zimmer S.L."/>
            <person name="Allmer J."/>
            <person name="Balk J."/>
            <person name="Bisova K."/>
            <person name="Chen C.J."/>
            <person name="Elias M."/>
            <person name="Gendler K."/>
            <person name="Hauser C."/>
            <person name="Lamb M.R."/>
            <person name="Ledford H."/>
            <person name="Long J.C."/>
            <person name="Minagawa J."/>
            <person name="Page M.D."/>
            <person name="Pan J."/>
            <person name="Pootakham W."/>
            <person name="Roje S."/>
            <person name="Rose A."/>
            <person name="Stahlberg E."/>
            <person name="Terauchi A.M."/>
            <person name="Yang P."/>
            <person name="Ball S."/>
            <person name="Bowler C."/>
            <person name="Dieckmann C.L."/>
            <person name="Gladyshev V.N."/>
            <person name="Green P."/>
            <person name="Jorgensen R."/>
            <person name="Mayfield S."/>
            <person name="Mueller-Roeber B."/>
            <person name="Rajamani S."/>
            <person name="Sayre R.T."/>
            <person name="Brokstein P."/>
            <person name="Dubchak I."/>
            <person name="Goodstein D."/>
            <person name="Hornick L."/>
            <person name="Huang Y.W."/>
            <person name="Jhaveri J."/>
            <person name="Luo Y."/>
            <person name="Martinez D."/>
            <person name="Ngau W.C."/>
            <person name="Otillar B."/>
            <person name="Poliakov A."/>
            <person name="Porter A."/>
            <person name="Szajkowski L."/>
            <person name="Werner G."/>
            <person name="Zhou K."/>
            <person name="Grigoriev I.V."/>
            <person name="Rokhsar D.S."/>
            <person name="Grossman A.R."/>
        </authorList>
    </citation>
    <scope>NUCLEOTIDE SEQUENCE [LARGE SCALE GENOMIC DNA]</scope>
    <source>
        <strain evidence="2">CC-503</strain>
    </source>
</reference>
<dbReference type="EMBL" id="CM008973">
    <property type="protein sequence ID" value="PNW74610.1"/>
    <property type="molecule type" value="Genomic_DNA"/>
</dbReference>
<keyword evidence="2" id="KW-1185">Reference proteome</keyword>